<organism evidence="1 2">
    <name type="scientific">Ureibacillus manganicus DSM 26584</name>
    <dbReference type="NCBI Taxonomy" id="1384049"/>
    <lineage>
        <taxon>Bacteria</taxon>
        <taxon>Bacillati</taxon>
        <taxon>Bacillota</taxon>
        <taxon>Bacilli</taxon>
        <taxon>Bacillales</taxon>
        <taxon>Caryophanaceae</taxon>
        <taxon>Ureibacillus</taxon>
    </lineage>
</organism>
<dbReference type="eggNOG" id="COG4565">
    <property type="taxonomic scope" value="Bacteria"/>
</dbReference>
<keyword evidence="2" id="KW-1185">Reference proteome</keyword>
<dbReference type="AlphaFoldDB" id="A0A0A3HMN2"/>
<dbReference type="RefSeq" id="WP_036190167.1">
    <property type="nucleotide sequence ID" value="NZ_AVDA01000040.1"/>
</dbReference>
<reference evidence="1 2" key="1">
    <citation type="submission" date="2014-02" db="EMBL/GenBank/DDBJ databases">
        <title>Draft genome sequence of Lysinibacillus manganicus DSM 26584T.</title>
        <authorList>
            <person name="Zhang F."/>
            <person name="Wang G."/>
            <person name="Zhang L."/>
        </authorList>
    </citation>
    <scope>NUCLEOTIDE SEQUENCE [LARGE SCALE GENOMIC DNA]</scope>
    <source>
        <strain evidence="1 2">DSM 26584</strain>
    </source>
</reference>
<sequence>MYNICVFSTKFSYRWVKKCEKLEFDNINLHFFIYDDLSHLEKLFIENIKNMDGFVFSAQIPYLHIQRQLSEYFTEIPCSYFDITVQDFYYKLAEISYNYPEFSIKHCMIDFLYKENNYLNLKEIIRPEDFPYILSDSIDVYGQPNPYKIVYETHAKLWEEQRIRFSLTRLSNLYTYFEDEHITPIVVTPTLDSMKSTIVELVSGIELDDLMNNQVVAGYLEFSMSHNDPSEIEYRQIALYKSILDFNRERGTSLITSRNAIHYELITNYSEFLTITNNQEICSLAEFLKENLTFKVKIGWGIGKTLQDARIQAEKASTYCTGSQTESYILTKENELLGPLDGHSSISINYSDNDRIEEIANDTNISLIYLQKIYGLIYKLKMETLTAEELSIHLSVTVRTASRILKRLEECNYASSSNDKGTHGKGRPQKVYKFNF</sequence>
<dbReference type="EMBL" id="JPVN01000040">
    <property type="protein sequence ID" value="KGR73644.1"/>
    <property type="molecule type" value="Genomic_DNA"/>
</dbReference>
<proteinExistence type="predicted"/>
<dbReference type="InterPro" id="IPR036390">
    <property type="entry name" value="WH_DNA-bd_sf"/>
</dbReference>
<evidence type="ECO:0008006" key="3">
    <source>
        <dbReference type="Google" id="ProtNLM"/>
    </source>
</evidence>
<evidence type="ECO:0000313" key="1">
    <source>
        <dbReference type="EMBL" id="KGR73644.1"/>
    </source>
</evidence>
<comment type="caution">
    <text evidence="1">The sequence shown here is derived from an EMBL/GenBank/DDBJ whole genome shotgun (WGS) entry which is preliminary data.</text>
</comment>
<name>A0A0A3HMN2_9BACL</name>
<dbReference type="STRING" id="1384049.CD29_19135"/>
<dbReference type="OrthoDB" id="4986073at2"/>
<protein>
    <recommendedName>
        <fullName evidence="3">Helix-turn-helix type 11 domain-containing protein</fullName>
    </recommendedName>
</protein>
<dbReference type="Proteomes" id="UP000030416">
    <property type="component" value="Unassembled WGS sequence"/>
</dbReference>
<gene>
    <name evidence="1" type="ORF">CD29_19135</name>
</gene>
<accession>A0A0A3HMN2</accession>
<evidence type="ECO:0000313" key="2">
    <source>
        <dbReference type="Proteomes" id="UP000030416"/>
    </source>
</evidence>
<dbReference type="SUPFAM" id="SSF46785">
    <property type="entry name" value="Winged helix' DNA-binding domain"/>
    <property type="match status" value="1"/>
</dbReference>